<feature type="region of interest" description="Disordered" evidence="1">
    <location>
        <begin position="1"/>
        <end position="20"/>
    </location>
</feature>
<evidence type="ECO:0000256" key="2">
    <source>
        <dbReference type="SAM" id="Phobius"/>
    </source>
</evidence>
<feature type="transmembrane region" description="Helical" evidence="2">
    <location>
        <begin position="234"/>
        <end position="254"/>
    </location>
</feature>
<dbReference type="Proteomes" id="UP000199426">
    <property type="component" value="Unassembled WGS sequence"/>
</dbReference>
<feature type="compositionally biased region" description="Basic and acidic residues" evidence="1">
    <location>
        <begin position="1"/>
        <end position="12"/>
    </location>
</feature>
<organism evidence="3 4">
    <name type="scientific">Chryseobacterium jejuense</name>
    <dbReference type="NCBI Taxonomy" id="445960"/>
    <lineage>
        <taxon>Bacteria</taxon>
        <taxon>Pseudomonadati</taxon>
        <taxon>Bacteroidota</taxon>
        <taxon>Flavobacteriia</taxon>
        <taxon>Flavobacteriales</taxon>
        <taxon>Weeksellaceae</taxon>
        <taxon>Chryseobacterium group</taxon>
        <taxon>Chryseobacterium</taxon>
    </lineage>
</organism>
<dbReference type="EMBL" id="FNEG01000001">
    <property type="protein sequence ID" value="SDI26629.1"/>
    <property type="molecule type" value="Genomic_DNA"/>
</dbReference>
<dbReference type="InterPro" id="IPR005625">
    <property type="entry name" value="PepSY-ass_TM"/>
</dbReference>
<sequence length="431" mass="49045">MATHDLDMENKKTNPKKKQGKSLTKRITGWLHLWLGLVSGIIVLTVTLSGTVFVFCDEIVDLCAGSAKYVQAPAHAKKMTPEELLVKFHEQVPDRKAFYFDTYREADRTFRVASATKPPKDKNAEKVEKPKGKGRGPRGIFAYHYLDPYTGKVMGSTKSYEFFYVVAHIHAQLLAGKFGKTVVGVASIIFFIQLIGGLILWWPKKWNKTTRTTAFKIKSGTKWRRKNYDFHNVFGFYSLLPAVFITITGLIMAYKVLTDLTQVTFGGVPDAHKIAEKYDPVYDPDKKALAFTDFIDRSFKEIPQAQQVRMSVPRKDSATVYNVVAAKFIGLKSIIDGKSKEVNKYTGDEINYPKEVVMHEVIEHMNFDLHVGYWGGMFGKIFTFVIGIICTSLPVTGFLIWWGRRNKSGKKGKEIKHIHQHRKESHHEQLV</sequence>
<evidence type="ECO:0000256" key="1">
    <source>
        <dbReference type="SAM" id="MobiDB-lite"/>
    </source>
</evidence>
<feature type="compositionally biased region" description="Basic and acidic residues" evidence="1">
    <location>
        <begin position="118"/>
        <end position="131"/>
    </location>
</feature>
<gene>
    <name evidence="3" type="ORF">SAMN05421542_0639</name>
</gene>
<accession>A0ABY0PFD8</accession>
<feature type="region of interest" description="Disordered" evidence="1">
    <location>
        <begin position="412"/>
        <end position="431"/>
    </location>
</feature>
<feature type="region of interest" description="Disordered" evidence="1">
    <location>
        <begin position="114"/>
        <end position="135"/>
    </location>
</feature>
<keyword evidence="2" id="KW-0812">Transmembrane</keyword>
<evidence type="ECO:0000313" key="4">
    <source>
        <dbReference type="Proteomes" id="UP000199426"/>
    </source>
</evidence>
<evidence type="ECO:0000313" key="3">
    <source>
        <dbReference type="EMBL" id="SDI26629.1"/>
    </source>
</evidence>
<dbReference type="PANTHER" id="PTHR34219">
    <property type="entry name" value="IRON-REGULATED INNER MEMBRANE PROTEIN-RELATED"/>
    <property type="match status" value="1"/>
</dbReference>
<dbReference type="PANTHER" id="PTHR34219:SF3">
    <property type="entry name" value="BLL7967 PROTEIN"/>
    <property type="match status" value="1"/>
</dbReference>
<feature type="transmembrane region" description="Helical" evidence="2">
    <location>
        <begin position="381"/>
        <end position="403"/>
    </location>
</feature>
<keyword evidence="2" id="KW-0472">Membrane</keyword>
<keyword evidence="2" id="KW-1133">Transmembrane helix</keyword>
<comment type="caution">
    <text evidence="3">The sequence shown here is derived from an EMBL/GenBank/DDBJ whole genome shotgun (WGS) entry which is preliminary data.</text>
</comment>
<protein>
    <submittedName>
        <fullName evidence="3">Uncharacterized iron-regulated membrane protein</fullName>
    </submittedName>
</protein>
<keyword evidence="4" id="KW-1185">Reference proteome</keyword>
<name>A0ABY0PFD8_CHRJE</name>
<proteinExistence type="predicted"/>
<feature type="transmembrane region" description="Helical" evidence="2">
    <location>
        <begin position="31"/>
        <end position="55"/>
    </location>
</feature>
<dbReference type="Pfam" id="PF03929">
    <property type="entry name" value="PepSY_TM"/>
    <property type="match status" value="1"/>
</dbReference>
<reference evidence="3 4" key="1">
    <citation type="submission" date="2016-10" db="EMBL/GenBank/DDBJ databases">
        <authorList>
            <person name="Varghese N."/>
            <person name="Submissions S."/>
        </authorList>
    </citation>
    <scope>NUCLEOTIDE SEQUENCE [LARGE SCALE GENOMIC DNA]</scope>
    <source>
        <strain evidence="3 4">DSM 19299</strain>
    </source>
</reference>
<feature type="transmembrane region" description="Helical" evidence="2">
    <location>
        <begin position="182"/>
        <end position="202"/>
    </location>
</feature>